<gene>
    <name evidence="2" type="ORF">FEM03_14545</name>
</gene>
<dbReference type="RefSeq" id="WP_138087002.1">
    <property type="nucleotide sequence ID" value="NZ_VAUV01000010.1"/>
</dbReference>
<dbReference type="SUPFAM" id="SSF53335">
    <property type="entry name" value="S-adenosyl-L-methionine-dependent methyltransferases"/>
    <property type="match status" value="1"/>
</dbReference>
<accession>A0A5R8KCH9</accession>
<keyword evidence="2" id="KW-0489">Methyltransferase</keyword>
<dbReference type="PANTHER" id="PTHR34203:SF15">
    <property type="entry name" value="SLL1173 PROTEIN"/>
    <property type="match status" value="1"/>
</dbReference>
<keyword evidence="2" id="KW-0808">Transferase</keyword>
<comment type="caution">
    <text evidence="2">The sequence shown here is derived from an EMBL/GenBank/DDBJ whole genome shotgun (WGS) entry which is preliminary data.</text>
</comment>
<dbReference type="NCBIfam" id="TIGR01444">
    <property type="entry name" value="fkbM_fam"/>
    <property type="match status" value="1"/>
</dbReference>
<keyword evidence="3" id="KW-1185">Reference proteome</keyword>
<feature type="domain" description="Methyltransferase FkbM" evidence="1">
    <location>
        <begin position="57"/>
        <end position="193"/>
    </location>
</feature>
<dbReference type="InterPro" id="IPR052514">
    <property type="entry name" value="SAM-dependent_MTase"/>
</dbReference>
<dbReference type="Gene3D" id="3.40.50.150">
    <property type="entry name" value="Vaccinia Virus protein VP39"/>
    <property type="match status" value="1"/>
</dbReference>
<dbReference type="EMBL" id="VAUV01000010">
    <property type="protein sequence ID" value="TLD69947.1"/>
    <property type="molecule type" value="Genomic_DNA"/>
</dbReference>
<dbReference type="PANTHER" id="PTHR34203">
    <property type="entry name" value="METHYLTRANSFERASE, FKBM FAMILY PROTEIN"/>
    <property type="match status" value="1"/>
</dbReference>
<evidence type="ECO:0000259" key="1">
    <source>
        <dbReference type="Pfam" id="PF05050"/>
    </source>
</evidence>
<protein>
    <submittedName>
        <fullName evidence="2">FkbM family methyltransferase</fullName>
    </submittedName>
</protein>
<proteinExistence type="predicted"/>
<sequence length="263" mass="29795">MKATRLILRNQVRYFLVKIGLFRFVRNCLYRLRKNDTHHQLLQFYSKLIGPGDLVFDVGANRGQSAEVFSNLGAHIIAFEPQTELHSEIRHVCRPTNHLLILPLGLGETEESRTLFISSFDQTSSLRSDWEGDTVGSSTISVSTLDRQIAIHGRPHYCKIDAEGWELQILRGLSHPIPLISFEFHSSPSELPSAKLALDQISTLGAYDCNFREASSAKMALTDWMPVNDFQRSFPNSLGVDLTEGYGDIFCRLRSENDRIAFH</sequence>
<evidence type="ECO:0000313" key="3">
    <source>
        <dbReference type="Proteomes" id="UP000306196"/>
    </source>
</evidence>
<dbReference type="AlphaFoldDB" id="A0A5R8KCH9"/>
<dbReference type="GO" id="GO:0008168">
    <property type="term" value="F:methyltransferase activity"/>
    <property type="evidence" value="ECO:0007669"/>
    <property type="project" value="UniProtKB-KW"/>
</dbReference>
<dbReference type="Proteomes" id="UP000306196">
    <property type="component" value="Unassembled WGS sequence"/>
</dbReference>
<reference evidence="2 3" key="1">
    <citation type="submission" date="2019-05" db="EMBL/GenBank/DDBJ databases">
        <title>Verrucobacter flavum gen. nov., sp. nov. a new member of the family Verrucomicrobiaceae.</title>
        <authorList>
            <person name="Szuroczki S."/>
            <person name="Abbaszade G."/>
            <person name="Szabo A."/>
            <person name="Felfoldi T."/>
            <person name="Schumann P."/>
            <person name="Boka K."/>
            <person name="Keki Z."/>
            <person name="Toumi M."/>
            <person name="Toth E."/>
        </authorList>
    </citation>
    <scope>NUCLEOTIDE SEQUENCE [LARGE SCALE GENOMIC DNA]</scope>
    <source>
        <strain evidence="2 3">MG-N-17</strain>
    </source>
</reference>
<dbReference type="Pfam" id="PF05050">
    <property type="entry name" value="Methyltransf_21"/>
    <property type="match status" value="1"/>
</dbReference>
<evidence type="ECO:0000313" key="2">
    <source>
        <dbReference type="EMBL" id="TLD69947.1"/>
    </source>
</evidence>
<dbReference type="GO" id="GO:0032259">
    <property type="term" value="P:methylation"/>
    <property type="evidence" value="ECO:0007669"/>
    <property type="project" value="UniProtKB-KW"/>
</dbReference>
<dbReference type="InterPro" id="IPR029063">
    <property type="entry name" value="SAM-dependent_MTases_sf"/>
</dbReference>
<dbReference type="InterPro" id="IPR006342">
    <property type="entry name" value="FkbM_mtfrase"/>
</dbReference>
<name>A0A5R8KCH9_9BACT</name>
<dbReference type="OrthoDB" id="292760at2"/>
<organism evidence="2 3">
    <name type="scientific">Phragmitibacter flavus</name>
    <dbReference type="NCBI Taxonomy" id="2576071"/>
    <lineage>
        <taxon>Bacteria</taxon>
        <taxon>Pseudomonadati</taxon>
        <taxon>Verrucomicrobiota</taxon>
        <taxon>Verrucomicrobiia</taxon>
        <taxon>Verrucomicrobiales</taxon>
        <taxon>Verrucomicrobiaceae</taxon>
        <taxon>Phragmitibacter</taxon>
    </lineage>
</organism>